<accession>A0AAW2EFE4</accession>
<proteinExistence type="predicted"/>
<comment type="caution">
    <text evidence="1">The sequence shown here is derived from an EMBL/GenBank/DDBJ whole genome shotgun (WGS) entry which is preliminary data.</text>
</comment>
<keyword evidence="2" id="KW-1185">Reference proteome</keyword>
<evidence type="ECO:0000313" key="1">
    <source>
        <dbReference type="EMBL" id="KAL0101024.1"/>
    </source>
</evidence>
<dbReference type="AlphaFoldDB" id="A0AAW2EFE4"/>
<reference evidence="1 2" key="1">
    <citation type="submission" date="2023-03" db="EMBL/GenBank/DDBJ databases">
        <title>High recombination rates correlate with genetic variation in Cardiocondyla obscurior ants.</title>
        <authorList>
            <person name="Errbii M."/>
        </authorList>
    </citation>
    <scope>NUCLEOTIDE SEQUENCE [LARGE SCALE GENOMIC DNA]</scope>
    <source>
        <strain evidence="1">Alpha-2009</strain>
        <tissue evidence="1">Whole body</tissue>
    </source>
</reference>
<evidence type="ECO:0000313" key="2">
    <source>
        <dbReference type="Proteomes" id="UP001430953"/>
    </source>
</evidence>
<protein>
    <submittedName>
        <fullName evidence="1">Uncharacterized protein</fullName>
    </submittedName>
</protein>
<gene>
    <name evidence="1" type="ORF">PUN28_019443</name>
</gene>
<dbReference type="EMBL" id="JADYXP020000025">
    <property type="protein sequence ID" value="KAL0101024.1"/>
    <property type="molecule type" value="Genomic_DNA"/>
</dbReference>
<name>A0AAW2EFE4_9HYME</name>
<organism evidence="1 2">
    <name type="scientific">Cardiocondyla obscurior</name>
    <dbReference type="NCBI Taxonomy" id="286306"/>
    <lineage>
        <taxon>Eukaryota</taxon>
        <taxon>Metazoa</taxon>
        <taxon>Ecdysozoa</taxon>
        <taxon>Arthropoda</taxon>
        <taxon>Hexapoda</taxon>
        <taxon>Insecta</taxon>
        <taxon>Pterygota</taxon>
        <taxon>Neoptera</taxon>
        <taxon>Endopterygota</taxon>
        <taxon>Hymenoptera</taxon>
        <taxon>Apocrita</taxon>
        <taxon>Aculeata</taxon>
        <taxon>Formicoidea</taxon>
        <taxon>Formicidae</taxon>
        <taxon>Myrmicinae</taxon>
        <taxon>Cardiocondyla</taxon>
    </lineage>
</organism>
<dbReference type="Proteomes" id="UP001430953">
    <property type="component" value="Unassembled WGS sequence"/>
</dbReference>
<sequence>MQRWPYRTRIEKVVAIQIKSQFSISLKVLRPVTPHLLFPTHELPKAFSNLLSGSLEGLKPCRGELINIFSWTNRYRELLTKN</sequence>